<dbReference type="STRING" id="167879.CPS_2673"/>
<dbReference type="PANTHER" id="PTHR44051:SF8">
    <property type="entry name" value="GLUTATHIONE S-TRANSFERASE GSTA"/>
    <property type="match status" value="1"/>
</dbReference>
<dbReference type="Pfam" id="PF00043">
    <property type="entry name" value="GST_C"/>
    <property type="match status" value="1"/>
</dbReference>
<dbReference type="PANTHER" id="PTHR44051">
    <property type="entry name" value="GLUTATHIONE S-TRANSFERASE-RELATED"/>
    <property type="match status" value="1"/>
</dbReference>
<dbReference type="SFLD" id="SFLDG00358">
    <property type="entry name" value="Main_(cytGST)"/>
    <property type="match status" value="1"/>
</dbReference>
<comment type="similarity">
    <text evidence="1">Belongs to the GST superfamily.</text>
</comment>
<evidence type="ECO:0000313" key="5">
    <source>
        <dbReference type="Proteomes" id="UP000000547"/>
    </source>
</evidence>
<evidence type="ECO:0000259" key="3">
    <source>
        <dbReference type="PROSITE" id="PS50405"/>
    </source>
</evidence>
<evidence type="ECO:0000313" key="4">
    <source>
        <dbReference type="EMBL" id="AAZ26168.1"/>
    </source>
</evidence>
<dbReference type="InterPro" id="IPR004045">
    <property type="entry name" value="Glutathione_S-Trfase_N"/>
</dbReference>
<dbReference type="SFLD" id="SFLDS00019">
    <property type="entry name" value="Glutathione_Transferase_(cytos"/>
    <property type="match status" value="1"/>
</dbReference>
<dbReference type="GO" id="GO:0016740">
    <property type="term" value="F:transferase activity"/>
    <property type="evidence" value="ECO:0007669"/>
    <property type="project" value="UniProtKB-KW"/>
</dbReference>
<dbReference type="InterPro" id="IPR036282">
    <property type="entry name" value="Glutathione-S-Trfase_C_sf"/>
</dbReference>
<dbReference type="Gene3D" id="3.40.30.10">
    <property type="entry name" value="Glutaredoxin"/>
    <property type="match status" value="1"/>
</dbReference>
<feature type="domain" description="GST C-terminal" evidence="3">
    <location>
        <begin position="78"/>
        <end position="202"/>
    </location>
</feature>
<dbReference type="Gene3D" id="1.20.1050.10">
    <property type="match status" value="1"/>
</dbReference>
<dbReference type="SUPFAM" id="SSF52833">
    <property type="entry name" value="Thioredoxin-like"/>
    <property type="match status" value="1"/>
</dbReference>
<reference evidence="4" key="1">
    <citation type="journal article" date="2005" name="Proc. Natl. Acad. Sci. U.S.A.">
        <title>The psychrophilic lifestyle as revealed by the genome sequence of Colwellia psychrerythraea 34H through genomic and proteomic analyses.</title>
        <authorList>
            <person name="Methe B.A."/>
            <person name="Nelson K.E."/>
            <person name="Deming J.W."/>
            <person name="Momen B."/>
            <person name="Melamud E."/>
            <person name="Zhang X."/>
            <person name="Moult J."/>
            <person name="Madupu R."/>
            <person name="Nelson W.C."/>
            <person name="Dodson R.J."/>
            <person name="Brinkac L.M."/>
            <person name="Daugherty S.C."/>
            <person name="Durkin A.S."/>
            <person name="DeBoy R.T."/>
            <person name="Kolonay J.F."/>
            <person name="Sullivan S.A."/>
            <person name="Zhou L."/>
            <person name="Davidsen T.M."/>
            <person name="Wu M."/>
            <person name="Huston A.L."/>
            <person name="Lewis M."/>
            <person name="Weaver B."/>
            <person name="Weidman J.F."/>
            <person name="Khouri H."/>
            <person name="Utterback T.R."/>
            <person name="Feldblyum T.V."/>
            <person name="Fraser C.M."/>
        </authorList>
    </citation>
    <scope>NUCLEOTIDE SEQUENCE [LARGE SCALE GENOMIC DNA]</scope>
    <source>
        <strain evidence="4">34H</strain>
    </source>
</reference>
<evidence type="ECO:0000256" key="1">
    <source>
        <dbReference type="RuleBase" id="RU003494"/>
    </source>
</evidence>
<name>Q480Y2_COLP3</name>
<dbReference type="InterPro" id="IPR010987">
    <property type="entry name" value="Glutathione-S-Trfase_C-like"/>
</dbReference>
<organism evidence="4 5">
    <name type="scientific">Colwellia psychrerythraea (strain 34H / ATCC BAA-681)</name>
    <name type="common">Vibrio psychroerythus</name>
    <dbReference type="NCBI Taxonomy" id="167879"/>
    <lineage>
        <taxon>Bacteria</taxon>
        <taxon>Pseudomonadati</taxon>
        <taxon>Pseudomonadota</taxon>
        <taxon>Gammaproteobacteria</taxon>
        <taxon>Alteromonadales</taxon>
        <taxon>Colwelliaceae</taxon>
        <taxon>Colwellia</taxon>
    </lineage>
</organism>
<dbReference type="EMBL" id="CP000083">
    <property type="protein sequence ID" value="AAZ26168.1"/>
    <property type="molecule type" value="Genomic_DNA"/>
</dbReference>
<dbReference type="RefSeq" id="WP_011043481.1">
    <property type="nucleotide sequence ID" value="NC_003910.7"/>
</dbReference>
<proteinExistence type="inferred from homology"/>
<dbReference type="KEGG" id="cps:CPS_2673"/>
<dbReference type="InterPro" id="IPR040079">
    <property type="entry name" value="Glutathione_S-Trfase"/>
</dbReference>
<dbReference type="PROSITE" id="PS50404">
    <property type="entry name" value="GST_NTER"/>
    <property type="match status" value="1"/>
</dbReference>
<evidence type="ECO:0000259" key="2">
    <source>
        <dbReference type="PROSITE" id="PS50404"/>
    </source>
</evidence>
<feature type="domain" description="GST N-terminal" evidence="2">
    <location>
        <begin position="1"/>
        <end position="74"/>
    </location>
</feature>
<protein>
    <submittedName>
        <fullName evidence="4">Putative glutathione S-transferase</fullName>
    </submittedName>
</protein>
<dbReference type="InterPro" id="IPR036249">
    <property type="entry name" value="Thioredoxin-like_sf"/>
</dbReference>
<accession>Q480Y2</accession>
<dbReference type="Pfam" id="PF02798">
    <property type="entry name" value="GST_N"/>
    <property type="match status" value="1"/>
</dbReference>
<dbReference type="PROSITE" id="PS50405">
    <property type="entry name" value="GST_CTER"/>
    <property type="match status" value="1"/>
</dbReference>
<dbReference type="HOGENOM" id="CLU_011226_6_1_6"/>
<gene>
    <name evidence="4" type="ordered locus">CPS_2673</name>
</gene>
<sequence length="203" mass="22448">MYTLYYSKGACSVATQVVLRELGQEVTIIDVQQLSNFKTINPVGAVPVLVDGDKTLTEGAAIMLHILNKHNSALFPDTENDRQQAIQDIMFANASMHPAYSKLFFLAEHINDEKVKQETLNSAAKTINQLWQIVENQLSNNKFLGGSAPSAADIMLTVYSRWGAYFPVDIIIGEKTIMMLNAVQAMPSFIKTDQAEQAMSSTE</sequence>
<dbReference type="AlphaFoldDB" id="Q480Y2"/>
<dbReference type="SUPFAM" id="SSF47616">
    <property type="entry name" value="GST C-terminal domain-like"/>
    <property type="match status" value="1"/>
</dbReference>
<dbReference type="CDD" id="cd03057">
    <property type="entry name" value="GST_N_Beta"/>
    <property type="match status" value="1"/>
</dbReference>
<dbReference type="Proteomes" id="UP000000547">
    <property type="component" value="Chromosome"/>
</dbReference>
<dbReference type="InterPro" id="IPR004046">
    <property type="entry name" value="GST_C"/>
</dbReference>
<keyword evidence="4" id="KW-0808">Transferase</keyword>